<dbReference type="EMBL" id="JAYKXN010000002">
    <property type="protein sequence ID" value="KAK7310975.1"/>
    <property type="molecule type" value="Genomic_DNA"/>
</dbReference>
<dbReference type="PANTHER" id="PTHR33670:SF14">
    <property type="entry name" value="T20H2.15 PROTEIN"/>
    <property type="match status" value="1"/>
</dbReference>
<gene>
    <name evidence="2" type="ORF">RJT34_08800</name>
</gene>
<comment type="caution">
    <text evidence="2">The sequence shown here is derived from an EMBL/GenBank/DDBJ whole genome shotgun (WGS) entry which is preliminary data.</text>
</comment>
<feature type="compositionally biased region" description="Polar residues" evidence="1">
    <location>
        <begin position="1"/>
        <end position="18"/>
    </location>
</feature>
<name>A0AAN9K495_CLITE</name>
<evidence type="ECO:0000313" key="2">
    <source>
        <dbReference type="EMBL" id="KAK7310975.1"/>
    </source>
</evidence>
<dbReference type="PANTHER" id="PTHR33670">
    <property type="entry name" value="SPLICING FACTOR, PROLINE- AND GLUTAMINE-RICH-LIKE"/>
    <property type="match status" value="1"/>
</dbReference>
<dbReference type="AlphaFoldDB" id="A0AAN9K495"/>
<organism evidence="2 3">
    <name type="scientific">Clitoria ternatea</name>
    <name type="common">Butterfly pea</name>
    <dbReference type="NCBI Taxonomy" id="43366"/>
    <lineage>
        <taxon>Eukaryota</taxon>
        <taxon>Viridiplantae</taxon>
        <taxon>Streptophyta</taxon>
        <taxon>Embryophyta</taxon>
        <taxon>Tracheophyta</taxon>
        <taxon>Spermatophyta</taxon>
        <taxon>Magnoliopsida</taxon>
        <taxon>eudicotyledons</taxon>
        <taxon>Gunneridae</taxon>
        <taxon>Pentapetalae</taxon>
        <taxon>rosids</taxon>
        <taxon>fabids</taxon>
        <taxon>Fabales</taxon>
        <taxon>Fabaceae</taxon>
        <taxon>Papilionoideae</taxon>
        <taxon>50 kb inversion clade</taxon>
        <taxon>NPAAA clade</taxon>
        <taxon>indigoferoid/millettioid clade</taxon>
        <taxon>Phaseoleae</taxon>
        <taxon>Clitoria</taxon>
    </lineage>
</organism>
<evidence type="ECO:0000313" key="3">
    <source>
        <dbReference type="Proteomes" id="UP001359559"/>
    </source>
</evidence>
<dbReference type="Proteomes" id="UP001359559">
    <property type="component" value="Unassembled WGS sequence"/>
</dbReference>
<reference evidence="2 3" key="1">
    <citation type="submission" date="2024-01" db="EMBL/GenBank/DDBJ databases">
        <title>The genomes of 5 underutilized Papilionoideae crops provide insights into root nodulation and disease resistance.</title>
        <authorList>
            <person name="Yuan L."/>
        </authorList>
    </citation>
    <scope>NUCLEOTIDE SEQUENCE [LARGE SCALE GENOMIC DNA]</scope>
    <source>
        <strain evidence="2">LY-2023</strain>
        <tissue evidence="2">Leaf</tissue>
    </source>
</reference>
<evidence type="ECO:0000256" key="1">
    <source>
        <dbReference type="SAM" id="MobiDB-lite"/>
    </source>
</evidence>
<proteinExistence type="predicted"/>
<keyword evidence="3" id="KW-1185">Reference proteome</keyword>
<sequence>MDAVLTSASNPNNKQTRTMKPPRKNVRGNFISNHSENFDNTYAGLLNPPSRAMSLPYSNQPPLLPLPTQQQPLLSSQSMPFPKNRTTMSLKKRAQSVLIVAPNNTRWGPDPKHLPKHVPVGLTSKVVVQEKEDMVFNLAPPPSSLPLPKFSLRPKLSCNAEAAGDGGGVDAGATNNLRRLLRLR</sequence>
<protein>
    <submittedName>
        <fullName evidence="2">Uncharacterized protein</fullName>
    </submittedName>
</protein>
<accession>A0AAN9K495</accession>
<feature type="region of interest" description="Disordered" evidence="1">
    <location>
        <begin position="1"/>
        <end position="26"/>
    </location>
</feature>